<keyword evidence="6 7" id="KW-0472">Membrane</keyword>
<dbReference type="PANTHER" id="PTHR31376:SF2">
    <property type="entry name" value="PURINE PERMEASE 11-RELATED"/>
    <property type="match status" value="1"/>
</dbReference>
<evidence type="ECO:0000256" key="6">
    <source>
        <dbReference type="ARBA" id="ARBA00023136"/>
    </source>
</evidence>
<evidence type="ECO:0000313" key="9">
    <source>
        <dbReference type="Proteomes" id="UP001189624"/>
    </source>
</evidence>
<dbReference type="EMBL" id="OY731402">
    <property type="protein sequence ID" value="CAJ1955504.1"/>
    <property type="molecule type" value="Genomic_DNA"/>
</dbReference>
<dbReference type="GO" id="GO:0015211">
    <property type="term" value="F:purine nucleoside transmembrane transporter activity"/>
    <property type="evidence" value="ECO:0007669"/>
    <property type="project" value="InterPro"/>
</dbReference>
<sequence>MEVFGKGQVPHVMSLVWTTVACCWLDFPVSSLYSNVIRSVSLAVTPIAAAIVFHDLMNGLKIISMLLARWVLPLISMRIILMIQKAINAQTVANLRIISAC</sequence>
<feature type="transmembrane region" description="Helical" evidence="7">
    <location>
        <begin position="12"/>
        <end position="29"/>
    </location>
</feature>
<keyword evidence="5 7" id="KW-1133">Transmembrane helix</keyword>
<accession>A0AA86T841</accession>
<keyword evidence="4 7" id="KW-0812">Transmembrane</keyword>
<dbReference type="Gramene" id="rna-AYBTSS11_LOCUS16163">
    <property type="protein sequence ID" value="CAJ1955504.1"/>
    <property type="gene ID" value="gene-AYBTSS11_LOCUS16163"/>
</dbReference>
<keyword evidence="9" id="KW-1185">Reference proteome</keyword>
<comment type="similarity">
    <text evidence="2">Belongs to the purine permeases (TC 2.A.7.14) family.</text>
</comment>
<evidence type="ECO:0000256" key="3">
    <source>
        <dbReference type="ARBA" id="ARBA00022448"/>
    </source>
</evidence>
<evidence type="ECO:0000256" key="5">
    <source>
        <dbReference type="ARBA" id="ARBA00022989"/>
    </source>
</evidence>
<dbReference type="Pfam" id="PF16913">
    <property type="entry name" value="PUNUT"/>
    <property type="match status" value="1"/>
</dbReference>
<reference evidence="8" key="1">
    <citation type="submission" date="2023-10" db="EMBL/GenBank/DDBJ databases">
        <authorList>
            <person name="Domelevo Entfellner J.-B."/>
        </authorList>
    </citation>
    <scope>NUCLEOTIDE SEQUENCE</scope>
</reference>
<gene>
    <name evidence="8" type="ORF">AYBTSS11_LOCUS16163</name>
</gene>
<protein>
    <submittedName>
        <fullName evidence="8">Uncharacterized protein</fullName>
    </submittedName>
</protein>
<comment type="subcellular location">
    <subcellularLocation>
        <location evidence="1">Membrane</location>
    </subcellularLocation>
</comment>
<keyword evidence="3" id="KW-0813">Transport</keyword>
<evidence type="ECO:0000256" key="1">
    <source>
        <dbReference type="ARBA" id="ARBA00004370"/>
    </source>
</evidence>
<dbReference type="GO" id="GO:0005345">
    <property type="term" value="F:purine nucleobase transmembrane transporter activity"/>
    <property type="evidence" value="ECO:0007669"/>
    <property type="project" value="UniProtKB-ARBA"/>
</dbReference>
<dbReference type="AlphaFoldDB" id="A0AA86T841"/>
<dbReference type="InterPro" id="IPR030182">
    <property type="entry name" value="PUP_plant"/>
</dbReference>
<dbReference type="Proteomes" id="UP001189624">
    <property type="component" value="Chromosome 5"/>
</dbReference>
<dbReference type="PROSITE" id="PS51257">
    <property type="entry name" value="PROKAR_LIPOPROTEIN"/>
    <property type="match status" value="1"/>
</dbReference>
<evidence type="ECO:0000313" key="8">
    <source>
        <dbReference type="EMBL" id="CAJ1955504.1"/>
    </source>
</evidence>
<organism evidence="8 9">
    <name type="scientific">Sphenostylis stenocarpa</name>
    <dbReference type="NCBI Taxonomy" id="92480"/>
    <lineage>
        <taxon>Eukaryota</taxon>
        <taxon>Viridiplantae</taxon>
        <taxon>Streptophyta</taxon>
        <taxon>Embryophyta</taxon>
        <taxon>Tracheophyta</taxon>
        <taxon>Spermatophyta</taxon>
        <taxon>Magnoliopsida</taxon>
        <taxon>eudicotyledons</taxon>
        <taxon>Gunneridae</taxon>
        <taxon>Pentapetalae</taxon>
        <taxon>rosids</taxon>
        <taxon>fabids</taxon>
        <taxon>Fabales</taxon>
        <taxon>Fabaceae</taxon>
        <taxon>Papilionoideae</taxon>
        <taxon>50 kb inversion clade</taxon>
        <taxon>NPAAA clade</taxon>
        <taxon>indigoferoid/millettioid clade</taxon>
        <taxon>Phaseoleae</taxon>
        <taxon>Sphenostylis</taxon>
    </lineage>
</organism>
<evidence type="ECO:0000256" key="7">
    <source>
        <dbReference type="SAM" id="Phobius"/>
    </source>
</evidence>
<evidence type="ECO:0000256" key="4">
    <source>
        <dbReference type="ARBA" id="ARBA00022692"/>
    </source>
</evidence>
<dbReference type="PANTHER" id="PTHR31376">
    <property type="entry name" value="OS09G0467300 PROTEIN-RELATED"/>
    <property type="match status" value="1"/>
</dbReference>
<evidence type="ECO:0000256" key="2">
    <source>
        <dbReference type="ARBA" id="ARBA00006213"/>
    </source>
</evidence>
<proteinExistence type="inferred from homology"/>
<name>A0AA86T841_9FABA</name>
<dbReference type="GO" id="GO:0016020">
    <property type="term" value="C:membrane"/>
    <property type="evidence" value="ECO:0007669"/>
    <property type="project" value="UniProtKB-SubCell"/>
</dbReference>